<dbReference type="InterPro" id="IPR041492">
    <property type="entry name" value="HAD_2"/>
</dbReference>
<dbReference type="PRINTS" id="PR00413">
    <property type="entry name" value="HADHALOGNASE"/>
</dbReference>
<dbReference type="SFLD" id="SFLDS00003">
    <property type="entry name" value="Haloacid_Dehalogenase"/>
    <property type="match status" value="1"/>
</dbReference>
<keyword evidence="2" id="KW-1185">Reference proteome</keyword>
<name>A0A0W8I7D4_9MICO</name>
<proteinExistence type="predicted"/>
<dbReference type="InterPro" id="IPR023198">
    <property type="entry name" value="PGP-like_dom2"/>
</dbReference>
<dbReference type="Pfam" id="PF13419">
    <property type="entry name" value="HAD_2"/>
    <property type="match status" value="1"/>
</dbReference>
<dbReference type="InterPro" id="IPR036412">
    <property type="entry name" value="HAD-like_sf"/>
</dbReference>
<dbReference type="InterPro" id="IPR023214">
    <property type="entry name" value="HAD_sf"/>
</dbReference>
<dbReference type="Proteomes" id="UP000054837">
    <property type="component" value="Unassembled WGS sequence"/>
</dbReference>
<reference evidence="1 2" key="1">
    <citation type="submission" date="2015-12" db="EMBL/GenBank/DDBJ databases">
        <title>Serinicoccus chungangenesis strain CD08_5 genome sequencing and assembly.</title>
        <authorList>
            <person name="Chander A.M."/>
            <person name="Kaur G."/>
            <person name="Nair G.R."/>
            <person name="Dhawan D.K."/>
            <person name="Kochhar R.K."/>
            <person name="Mayilraj S."/>
            <person name="Bhadada S.K."/>
        </authorList>
    </citation>
    <scope>NUCLEOTIDE SEQUENCE [LARGE SCALE GENOMIC DNA]</scope>
    <source>
        <strain evidence="1 2">CD08_5</strain>
    </source>
</reference>
<evidence type="ECO:0000313" key="1">
    <source>
        <dbReference type="EMBL" id="KUG54505.1"/>
    </source>
</evidence>
<dbReference type="AlphaFoldDB" id="A0A0W8I7D4"/>
<accession>A0A0W8I7D4</accession>
<dbReference type="OrthoDB" id="9797743at2"/>
<protein>
    <submittedName>
        <fullName evidence="1">Hydrolase</fullName>
    </submittedName>
</protein>
<dbReference type="NCBIfam" id="TIGR01509">
    <property type="entry name" value="HAD-SF-IA-v3"/>
    <property type="match status" value="1"/>
</dbReference>
<comment type="caution">
    <text evidence="1">The sequence shown here is derived from an EMBL/GenBank/DDBJ whole genome shotgun (WGS) entry which is preliminary data.</text>
</comment>
<sequence length="246" mass="26247">MTRHPFLPSPPEDLPAAVLWDMDGTIVDTEPSWIAEEYVLVEEAGGTWTDADAHDLVGQDLLTSAGIILDRTPVSGEPEQVVRRLLDGVVQRTRAHVPWRPGARELLASLRERGVPCALVTMSWTELADVLVEQLPGGTFDTVVTGDQVSRGKPHPEAYLEALARLGVAPERSLAVEDSPTGATASTAAGVPTLVVPHTVAVPPLPGAVQMGTLEGLSPADLGAVVRSLRSELHPEQRVDRVHDQA</sequence>
<dbReference type="CDD" id="cd07505">
    <property type="entry name" value="HAD_BPGM-like"/>
    <property type="match status" value="1"/>
</dbReference>
<gene>
    <name evidence="1" type="ORF">AVL62_03825</name>
</gene>
<dbReference type="PANTHER" id="PTHR18901">
    <property type="entry name" value="2-DEOXYGLUCOSE-6-PHOSPHATE PHOSPHATASE 2"/>
    <property type="match status" value="1"/>
</dbReference>
<dbReference type="Gene3D" id="1.10.150.240">
    <property type="entry name" value="Putative phosphatase, domain 2"/>
    <property type="match status" value="1"/>
</dbReference>
<dbReference type="STRING" id="767452.AVL62_03825"/>
<dbReference type="EMBL" id="LQBL01000027">
    <property type="protein sequence ID" value="KUG54505.1"/>
    <property type="molecule type" value="Genomic_DNA"/>
</dbReference>
<dbReference type="InterPro" id="IPR006439">
    <property type="entry name" value="HAD-SF_hydro_IA"/>
</dbReference>
<dbReference type="PANTHER" id="PTHR18901:SF38">
    <property type="entry name" value="PSEUDOURIDINE-5'-PHOSPHATASE"/>
    <property type="match status" value="1"/>
</dbReference>
<dbReference type="SUPFAM" id="SSF56784">
    <property type="entry name" value="HAD-like"/>
    <property type="match status" value="1"/>
</dbReference>
<organism evidence="1 2">
    <name type="scientific">Serinicoccus chungangensis</name>
    <dbReference type="NCBI Taxonomy" id="767452"/>
    <lineage>
        <taxon>Bacteria</taxon>
        <taxon>Bacillati</taxon>
        <taxon>Actinomycetota</taxon>
        <taxon>Actinomycetes</taxon>
        <taxon>Micrococcales</taxon>
        <taxon>Ornithinimicrobiaceae</taxon>
        <taxon>Serinicoccus</taxon>
    </lineage>
</organism>
<dbReference type="GO" id="GO:0016787">
    <property type="term" value="F:hydrolase activity"/>
    <property type="evidence" value="ECO:0007669"/>
    <property type="project" value="UniProtKB-KW"/>
</dbReference>
<dbReference type="SFLD" id="SFLDG01129">
    <property type="entry name" value="C1.5:_HAD__Beta-PGM__Phosphata"/>
    <property type="match status" value="1"/>
</dbReference>
<dbReference type="Gene3D" id="3.40.50.1000">
    <property type="entry name" value="HAD superfamily/HAD-like"/>
    <property type="match status" value="1"/>
</dbReference>
<dbReference type="RefSeq" id="WP_058891235.1">
    <property type="nucleotide sequence ID" value="NZ_LQBL01000027.1"/>
</dbReference>
<keyword evidence="1" id="KW-0378">Hydrolase</keyword>
<evidence type="ECO:0000313" key="2">
    <source>
        <dbReference type="Proteomes" id="UP000054837"/>
    </source>
</evidence>